<sequence length="159" mass="17906">MDTHFSIAKNNVLKSLSTALMAFALLMSFDSEALAADSYAIFSLDSNFDELNITKARKLYRGKTKRLQGKRIELSDWPDASSERSEFYRYLLNKNAAQMNAHWASLSFSGKARPPKVIDNSSMEALLEWMKEKPNRIGYAPVSSLPSNAQILYVVSSEK</sequence>
<dbReference type="SUPFAM" id="SSF53850">
    <property type="entry name" value="Periplasmic binding protein-like II"/>
    <property type="match status" value="1"/>
</dbReference>
<evidence type="ECO:0000313" key="3">
    <source>
        <dbReference type="EMBL" id="RIW05553.1"/>
    </source>
</evidence>
<keyword evidence="1" id="KW-0732">Signal</keyword>
<dbReference type="Proteomes" id="UP000067422">
    <property type="component" value="Chromosome 1"/>
</dbReference>
<reference evidence="3 5" key="3">
    <citation type="submission" date="2018-08" db="EMBL/GenBank/DDBJ databases">
        <title>Vibrio harveyi strains pathogenic to white snook Centropomus viridis Lockington (1877) and potential probiotic bacteria.</title>
        <authorList>
            <person name="Soto-Rodriguez S."/>
            <person name="Gomez-Gil B."/>
            <person name="Lozano-Olvera R."/>
        </authorList>
    </citation>
    <scope>NUCLEOTIDE SEQUENCE [LARGE SCALE GENOMIC DNA]</scope>
    <source>
        <strain evidence="3 5">CAIM 1508</strain>
    </source>
</reference>
<dbReference type="Gene3D" id="3.40.190.10">
    <property type="entry name" value="Periplasmic binding protein-like II"/>
    <property type="match status" value="1"/>
</dbReference>
<evidence type="ECO:0000313" key="5">
    <source>
        <dbReference type="Proteomes" id="UP000253437"/>
    </source>
</evidence>
<dbReference type="KEGG" id="vhr:AL538_01020"/>
<dbReference type="EMBL" id="CP014038">
    <property type="protein sequence ID" value="AMF96408.1"/>
    <property type="molecule type" value="Genomic_DNA"/>
</dbReference>
<feature type="chain" id="PRO_5044588026" description="Phosphate ABC transporter substrate-binding protein" evidence="1">
    <location>
        <begin position="36"/>
        <end position="159"/>
    </location>
</feature>
<protein>
    <recommendedName>
        <fullName evidence="6">Phosphate ABC transporter substrate-binding protein</fullName>
    </recommendedName>
</protein>
<dbReference type="EMBL" id="QOUW02000131">
    <property type="protein sequence ID" value="RIW05553.1"/>
    <property type="molecule type" value="Genomic_DNA"/>
</dbReference>
<evidence type="ECO:0000313" key="2">
    <source>
        <dbReference type="EMBL" id="AMF96408.1"/>
    </source>
</evidence>
<dbReference type="AlphaFoldDB" id="A0A3A1PSC4"/>
<dbReference type="GeneID" id="83581792"/>
<gene>
    <name evidence="2" type="ORF">AL538_01020</name>
    <name evidence="3" type="ORF">DS957_022720</name>
</gene>
<proteinExistence type="predicted"/>
<reference evidence="4" key="1">
    <citation type="submission" date="2015-12" db="EMBL/GenBank/DDBJ databases">
        <title>FDA dAtabase for Regulatory Grade micrObial Sequences (FDA-ARGOS): Supporting development and validation of Infectious Disease Dx tests.</title>
        <authorList>
            <person name="Hoffmann M."/>
            <person name="Allard M."/>
            <person name="Evans P."/>
            <person name="Brown E."/>
            <person name="Tallon L.J."/>
            <person name="Sadzewicz L."/>
            <person name="Sengamalay N."/>
            <person name="Ott S."/>
            <person name="Godinez A."/>
            <person name="Nagaraj S."/>
            <person name="Vyas G."/>
            <person name="Aluvathingal J."/>
            <person name="Nadendla S."/>
            <person name="Geyer C."/>
            <person name="Sichtig H."/>
        </authorList>
    </citation>
    <scope>NUCLEOTIDE SEQUENCE [LARGE SCALE GENOMIC DNA]</scope>
    <source>
        <strain evidence="4">ATCC 43516</strain>
    </source>
</reference>
<feature type="signal peptide" evidence="1">
    <location>
        <begin position="1"/>
        <end position="35"/>
    </location>
</feature>
<evidence type="ECO:0008006" key="6">
    <source>
        <dbReference type="Google" id="ProtNLM"/>
    </source>
</evidence>
<dbReference type="Proteomes" id="UP000253437">
    <property type="component" value="Unassembled WGS sequence"/>
</dbReference>
<keyword evidence="4" id="KW-1185">Reference proteome</keyword>
<evidence type="ECO:0000256" key="1">
    <source>
        <dbReference type="SAM" id="SignalP"/>
    </source>
</evidence>
<name>A0A3A1PSC4_VIBHA</name>
<evidence type="ECO:0000313" key="4">
    <source>
        <dbReference type="Proteomes" id="UP000067422"/>
    </source>
</evidence>
<accession>A0A3A1PSC4</accession>
<organism evidence="3 5">
    <name type="scientific">Vibrio harveyi</name>
    <name type="common">Beneckea harveyi</name>
    <dbReference type="NCBI Taxonomy" id="669"/>
    <lineage>
        <taxon>Bacteria</taxon>
        <taxon>Pseudomonadati</taxon>
        <taxon>Pseudomonadota</taxon>
        <taxon>Gammaproteobacteria</taxon>
        <taxon>Vibrionales</taxon>
        <taxon>Vibrionaceae</taxon>
        <taxon>Vibrio</taxon>
    </lineage>
</organism>
<reference evidence="2" key="2">
    <citation type="submission" date="2018-01" db="EMBL/GenBank/DDBJ databases">
        <title>FDA dAtabase for Regulatory Grade micrObial Sequences (FDA-ARGOS): Supporting development and validation of Infectious Disease Dx tests.</title>
        <authorList>
            <person name="Hoffmann M."/>
            <person name="Allard M."/>
            <person name="Evans P."/>
            <person name="Brown E."/>
            <person name="Tallon L."/>
            <person name="Sadzewicz L."/>
            <person name="Sengamalay N."/>
            <person name="Ott S."/>
            <person name="Godinez A."/>
            <person name="Nagaraj S."/>
            <person name="Vyas G."/>
            <person name="Aluvathingal J."/>
            <person name="Nadendla S."/>
            <person name="Geyer C."/>
            <person name="Sichtig H."/>
        </authorList>
    </citation>
    <scope>NUCLEOTIDE SEQUENCE</scope>
    <source>
        <strain evidence="2">FDAARGOS_107</strain>
    </source>
</reference>
<dbReference type="RefSeq" id="WP_005445931.1">
    <property type="nucleotide sequence ID" value="NZ_AP031614.1"/>
</dbReference>
<dbReference type="OrthoDB" id="5368544at2"/>